<feature type="chain" id="PRO_5040824049" evidence="1">
    <location>
        <begin position="27"/>
        <end position="325"/>
    </location>
</feature>
<evidence type="ECO:0000256" key="1">
    <source>
        <dbReference type="SAM" id="SignalP"/>
    </source>
</evidence>
<feature type="signal peptide" evidence="1">
    <location>
        <begin position="1"/>
        <end position="26"/>
    </location>
</feature>
<protein>
    <submittedName>
        <fullName evidence="2">TAXI family TRAP transporter solute-binding subunit</fullName>
    </submittedName>
</protein>
<dbReference type="SUPFAM" id="SSF53850">
    <property type="entry name" value="Periplasmic binding protein-like II"/>
    <property type="match status" value="1"/>
</dbReference>
<organism evidence="2 3">
    <name type="scientific">Marinomonas algarum</name>
    <dbReference type="NCBI Taxonomy" id="2883105"/>
    <lineage>
        <taxon>Bacteria</taxon>
        <taxon>Pseudomonadati</taxon>
        <taxon>Pseudomonadota</taxon>
        <taxon>Gammaproteobacteria</taxon>
        <taxon>Oceanospirillales</taxon>
        <taxon>Oceanospirillaceae</taxon>
        <taxon>Marinomonas</taxon>
    </lineage>
</organism>
<gene>
    <name evidence="2" type="ORF">LG368_06555</name>
</gene>
<dbReference type="EMBL" id="JAJATW010000007">
    <property type="protein sequence ID" value="MCB5161560.1"/>
    <property type="molecule type" value="Genomic_DNA"/>
</dbReference>
<dbReference type="RefSeq" id="WP_226753933.1">
    <property type="nucleotide sequence ID" value="NZ_JAJATW010000007.1"/>
</dbReference>
<dbReference type="CDD" id="cd13568">
    <property type="entry name" value="PBP2_TAXI_TRAP_like_3"/>
    <property type="match status" value="1"/>
</dbReference>
<evidence type="ECO:0000313" key="3">
    <source>
        <dbReference type="Proteomes" id="UP001139095"/>
    </source>
</evidence>
<dbReference type="Gene3D" id="3.40.190.10">
    <property type="entry name" value="Periplasmic binding protein-like II"/>
    <property type="match status" value="2"/>
</dbReference>
<reference evidence="2" key="1">
    <citation type="submission" date="2021-10" db="EMBL/GenBank/DDBJ databases">
        <title>Marinomonas pontica sp. nov., isolated from the Black Sea.</title>
        <authorList>
            <person name="Zhao L.-H."/>
            <person name="Xue J.-H."/>
        </authorList>
    </citation>
    <scope>NUCLEOTIDE SEQUENCE</scope>
    <source>
        <strain evidence="2">E8</strain>
    </source>
</reference>
<dbReference type="PANTHER" id="PTHR42941:SF1">
    <property type="entry name" value="SLL1037 PROTEIN"/>
    <property type="match status" value="1"/>
</dbReference>
<evidence type="ECO:0000313" key="2">
    <source>
        <dbReference type="EMBL" id="MCB5161560.1"/>
    </source>
</evidence>
<dbReference type="PANTHER" id="PTHR42941">
    <property type="entry name" value="SLL1037 PROTEIN"/>
    <property type="match status" value="1"/>
</dbReference>
<dbReference type="AlphaFoldDB" id="A0A9X1LEP7"/>
<sequence>MLKSSAFATAVLAASVGLAVSVPAQAAEQQFITIGTGGVTGVYYPTGGAICRLVNKGRKDHGVRCSVESTGGSVYNTRTIRGGELDFGVVQSDVQSAAMDAKRAFANDEPYGDLRSVFSLHSEPLHVMVRGDSGIESVADMEGKRVNIGNPGSGQRVLADVLMDAAGITPDDLSLAAELKSSEQAAALCDGKIEAAIWAAGLPNGSTMEATSTCDVKLLDLTTSGTDKVLAANPAYAAASIPAGLYPNNEIEIASWGPKATFVADANTSDEVVYVLVKSVFDNFSDFKKLHPAFGTLQEEGMIKDGLSAPLHPGAIKYYKERGWL</sequence>
<dbReference type="InterPro" id="IPR011852">
    <property type="entry name" value="TRAP_TAXI"/>
</dbReference>
<accession>A0A9X1LEP7</accession>
<comment type="caution">
    <text evidence="2">The sequence shown here is derived from an EMBL/GenBank/DDBJ whole genome shotgun (WGS) entry which is preliminary data.</text>
</comment>
<proteinExistence type="predicted"/>
<keyword evidence="3" id="KW-1185">Reference proteome</keyword>
<dbReference type="Pfam" id="PF16868">
    <property type="entry name" value="NMT1_3"/>
    <property type="match status" value="1"/>
</dbReference>
<keyword evidence="1" id="KW-0732">Signal</keyword>
<name>A0A9X1LEP7_9GAMM</name>
<dbReference type="NCBIfam" id="TIGR02122">
    <property type="entry name" value="TRAP_TAXI"/>
    <property type="match status" value="1"/>
</dbReference>
<dbReference type="Proteomes" id="UP001139095">
    <property type="component" value="Unassembled WGS sequence"/>
</dbReference>